<keyword evidence="2 5" id="KW-0378">Hydrolase</keyword>
<dbReference type="Pfam" id="PF02682">
    <property type="entry name" value="CT_C_D"/>
    <property type="match status" value="1"/>
</dbReference>
<dbReference type="Gene3D" id="2.40.100.10">
    <property type="entry name" value="Cyclophilin-like"/>
    <property type="match status" value="1"/>
</dbReference>
<dbReference type="SUPFAM" id="SSF50891">
    <property type="entry name" value="Cyclophilin-like"/>
    <property type="match status" value="1"/>
</dbReference>
<evidence type="ECO:0000313" key="5">
    <source>
        <dbReference type="EMBL" id="MBC5689562.1"/>
    </source>
</evidence>
<dbReference type="NCBIfam" id="TIGR00370">
    <property type="entry name" value="5-oxoprolinase subunit PxpB"/>
    <property type="match status" value="1"/>
</dbReference>
<accession>A0A923LK58</accession>
<gene>
    <name evidence="5" type="primary">pxpB</name>
    <name evidence="5" type="ORF">H8S37_11590</name>
</gene>
<evidence type="ECO:0000313" key="6">
    <source>
        <dbReference type="Proteomes" id="UP000652477"/>
    </source>
</evidence>
<dbReference type="InterPro" id="IPR003833">
    <property type="entry name" value="CT_C_D"/>
</dbReference>
<dbReference type="RefSeq" id="WP_186876226.1">
    <property type="nucleotide sequence ID" value="NZ_JACOPF010000002.1"/>
</dbReference>
<dbReference type="Proteomes" id="UP000652477">
    <property type="component" value="Unassembled WGS sequence"/>
</dbReference>
<reference evidence="5" key="1">
    <citation type="submission" date="2020-08" db="EMBL/GenBank/DDBJ databases">
        <title>Genome public.</title>
        <authorList>
            <person name="Liu C."/>
            <person name="Sun Q."/>
        </authorList>
    </citation>
    <scope>NUCLEOTIDE SEQUENCE</scope>
    <source>
        <strain evidence="5">NSJ-55</strain>
    </source>
</reference>
<dbReference type="EMBL" id="JACOPF010000002">
    <property type="protein sequence ID" value="MBC5689562.1"/>
    <property type="molecule type" value="Genomic_DNA"/>
</dbReference>
<keyword evidence="6" id="KW-1185">Reference proteome</keyword>
<dbReference type="PANTHER" id="PTHR34698:SF2">
    <property type="entry name" value="5-OXOPROLINASE SUBUNIT B"/>
    <property type="match status" value="1"/>
</dbReference>
<dbReference type="GO" id="GO:0005524">
    <property type="term" value="F:ATP binding"/>
    <property type="evidence" value="ECO:0007669"/>
    <property type="project" value="UniProtKB-KW"/>
</dbReference>
<dbReference type="AlphaFoldDB" id="A0A923LK58"/>
<dbReference type="GO" id="GO:0017168">
    <property type="term" value="F:5-oxoprolinase (ATP-hydrolyzing) activity"/>
    <property type="evidence" value="ECO:0007669"/>
    <property type="project" value="UniProtKB-EC"/>
</dbReference>
<keyword evidence="1" id="KW-0547">Nucleotide-binding</keyword>
<feature type="domain" description="Carboxyltransferase" evidence="4">
    <location>
        <begin position="3"/>
        <end position="205"/>
    </location>
</feature>
<dbReference type="SMART" id="SM00796">
    <property type="entry name" value="AHS1"/>
    <property type="match status" value="1"/>
</dbReference>
<evidence type="ECO:0000256" key="2">
    <source>
        <dbReference type="ARBA" id="ARBA00022801"/>
    </source>
</evidence>
<evidence type="ECO:0000256" key="3">
    <source>
        <dbReference type="ARBA" id="ARBA00022840"/>
    </source>
</evidence>
<evidence type="ECO:0000259" key="4">
    <source>
        <dbReference type="SMART" id="SM00796"/>
    </source>
</evidence>
<keyword evidence="3" id="KW-0067">ATP-binding</keyword>
<protein>
    <submittedName>
        <fullName evidence="5">5-oxoprolinase subunit PxpB</fullName>
        <ecNumber evidence="5">3.5.2.9</ecNumber>
    </submittedName>
</protein>
<dbReference type="InterPro" id="IPR010016">
    <property type="entry name" value="PxpB"/>
</dbReference>
<dbReference type="SUPFAM" id="SSF160467">
    <property type="entry name" value="PH0987 N-terminal domain-like"/>
    <property type="match status" value="1"/>
</dbReference>
<proteinExistence type="predicted"/>
<dbReference type="Gene3D" id="3.30.1360.40">
    <property type="match status" value="1"/>
</dbReference>
<name>A0A923LK58_9FIRM</name>
<dbReference type="PANTHER" id="PTHR34698">
    <property type="entry name" value="5-OXOPROLINASE SUBUNIT B"/>
    <property type="match status" value="1"/>
</dbReference>
<organism evidence="5 6">
    <name type="scientific">Mediterraneibacter hominis</name>
    <dbReference type="NCBI Taxonomy" id="2763054"/>
    <lineage>
        <taxon>Bacteria</taxon>
        <taxon>Bacillati</taxon>
        <taxon>Bacillota</taxon>
        <taxon>Clostridia</taxon>
        <taxon>Lachnospirales</taxon>
        <taxon>Lachnospiraceae</taxon>
        <taxon>Mediterraneibacter</taxon>
    </lineage>
</organism>
<dbReference type="InterPro" id="IPR029000">
    <property type="entry name" value="Cyclophilin-like_dom_sf"/>
</dbReference>
<evidence type="ECO:0000256" key="1">
    <source>
        <dbReference type="ARBA" id="ARBA00022741"/>
    </source>
</evidence>
<comment type="caution">
    <text evidence="5">The sequence shown here is derived from an EMBL/GenBank/DDBJ whole genome shotgun (WGS) entry which is preliminary data.</text>
</comment>
<dbReference type="EC" id="3.5.2.9" evidence="5"/>
<sequence>MEAKFLIAGERAVSVELGKEICLEVNARVRMLEEKLKEEPIDGVIEVVPTYCSLIVHYRPEVLLYGTLVEELKKRLTNMRETERPAKKIVKEVPVLYGGETGPDLEYCAQLEQTSVEEIIRKHSEHEYYVYMLGFAPGHPYMARFEEPFSFKRRETPRVKIPARSVVVQQNLSDLIPFEQPCGWNIIGSTPLDLCNYEKEEPFLLNAGDWVKHVPVTQAEYDRIRREVEKGTYKVKTYAKEDAGGKGRG</sequence>